<feature type="transmembrane region" description="Helical" evidence="1">
    <location>
        <begin position="38"/>
        <end position="56"/>
    </location>
</feature>
<evidence type="ECO:0000313" key="3">
    <source>
        <dbReference type="Proteomes" id="UP001212326"/>
    </source>
</evidence>
<feature type="transmembrane region" description="Helical" evidence="1">
    <location>
        <begin position="6"/>
        <end position="26"/>
    </location>
</feature>
<name>A0ABY7NTT3_9ACTN</name>
<accession>A0ABY7NTT3</accession>
<keyword evidence="1" id="KW-0812">Transmembrane</keyword>
<sequence length="80" mass="8816">MQKNTAPISAVMLGLRTLAVAGAWWLVRRMTAMRIVTAVRAALVLLAGGTTLYRVVPMLPCWGSDRIARRSEGAYVCYDF</sequence>
<proteinExistence type="predicted"/>
<evidence type="ECO:0000256" key="1">
    <source>
        <dbReference type="SAM" id="Phobius"/>
    </source>
</evidence>
<organism evidence="2 3">
    <name type="scientific">Streptomyces camelliae</name>
    <dbReference type="NCBI Taxonomy" id="3004093"/>
    <lineage>
        <taxon>Bacteria</taxon>
        <taxon>Bacillati</taxon>
        <taxon>Actinomycetota</taxon>
        <taxon>Actinomycetes</taxon>
        <taxon>Kitasatosporales</taxon>
        <taxon>Streptomycetaceae</taxon>
        <taxon>Streptomyces</taxon>
    </lineage>
</organism>
<keyword evidence="1" id="KW-0472">Membrane</keyword>
<reference evidence="2 3" key="1">
    <citation type="submission" date="2022-12" db="EMBL/GenBank/DDBJ databases">
        <authorList>
            <person name="Mo P."/>
        </authorList>
    </citation>
    <scope>NUCLEOTIDE SEQUENCE [LARGE SCALE GENOMIC DNA]</scope>
    <source>
        <strain evidence="2 3">HUAS 2-6</strain>
    </source>
</reference>
<protein>
    <submittedName>
        <fullName evidence="2">Uncharacterized protein</fullName>
    </submittedName>
</protein>
<keyword evidence="3" id="KW-1185">Reference proteome</keyword>
<evidence type="ECO:0000313" key="2">
    <source>
        <dbReference type="EMBL" id="WBO61641.1"/>
    </source>
</evidence>
<dbReference type="EMBL" id="CP115300">
    <property type="protein sequence ID" value="WBO61641.1"/>
    <property type="molecule type" value="Genomic_DNA"/>
</dbReference>
<keyword evidence="1" id="KW-1133">Transmembrane helix</keyword>
<dbReference type="RefSeq" id="WP_270079600.1">
    <property type="nucleotide sequence ID" value="NZ_CP115300.1"/>
</dbReference>
<gene>
    <name evidence="2" type="ORF">O1G22_01545</name>
</gene>
<dbReference type="Proteomes" id="UP001212326">
    <property type="component" value="Chromosome"/>
</dbReference>